<evidence type="ECO:0000256" key="4">
    <source>
        <dbReference type="ARBA" id="ARBA00022989"/>
    </source>
</evidence>
<keyword evidence="3 7" id="KW-0812">Transmembrane</keyword>
<evidence type="ECO:0000313" key="9">
    <source>
        <dbReference type="EMBL" id="RKR75779.1"/>
    </source>
</evidence>
<feature type="compositionally biased region" description="Low complexity" evidence="6">
    <location>
        <begin position="202"/>
        <end position="230"/>
    </location>
</feature>
<organism evidence="9 10">
    <name type="scientific">Frondihabitans australicus</name>
    <dbReference type="NCBI Taxonomy" id="386892"/>
    <lineage>
        <taxon>Bacteria</taxon>
        <taxon>Bacillati</taxon>
        <taxon>Actinomycetota</taxon>
        <taxon>Actinomycetes</taxon>
        <taxon>Micrococcales</taxon>
        <taxon>Microbacteriaceae</taxon>
        <taxon>Frondihabitans</taxon>
    </lineage>
</organism>
<reference evidence="9 10" key="1">
    <citation type="submission" date="2018-10" db="EMBL/GenBank/DDBJ databases">
        <title>Sequencing the genomes of 1000 actinobacteria strains.</title>
        <authorList>
            <person name="Klenk H.-P."/>
        </authorList>
    </citation>
    <scope>NUCLEOTIDE SEQUENCE [LARGE SCALE GENOMIC DNA]</scope>
    <source>
        <strain evidence="9 10">DSM 17894</strain>
    </source>
</reference>
<dbReference type="RefSeq" id="WP_121370538.1">
    <property type="nucleotide sequence ID" value="NZ_RBKS01000001.1"/>
</dbReference>
<feature type="compositionally biased region" description="Low complexity" evidence="6">
    <location>
        <begin position="1"/>
        <end position="13"/>
    </location>
</feature>
<dbReference type="InterPro" id="IPR052027">
    <property type="entry name" value="PspC"/>
</dbReference>
<dbReference type="AlphaFoldDB" id="A0A495IJ31"/>
<sequence>MSDHTTTSAAGDDATSRPRPAPGQGFFDWVRRLGLQRGDAWIGGVCGGIAARLGIDPIIVRGIAVVVALLGGPAFLLYALAWLLLPDTQGTIHLERLIGGVFDAAAAGVAIFVLLAFLPIAQGVWWAAAWPFGSAASWAVSLGKVFWSVLVIAAIVALVVWLSRRAGGRGGWGPSPWAGAGPGGYGTSASAAPEDGAGGAGAATSTAADPAPSGFVPGAAPTGPNGPAPADVADWRARQAEWRTRYDSWKVEEAARAEQRREQRRAQSAEAAKWQADALEKARLRRLASPRTSGAYVAASLGVALIVGAIAAAVSWGDASLHEFQAVYGFAAATVVIGVSMIVAGLSRRRSGFLAFVAIVLTVITVGLLASPSIPSPYSLLTYPFSLVFR</sequence>
<gene>
    <name evidence="9" type="ORF">C8E83_2935</name>
</gene>
<protein>
    <submittedName>
        <fullName evidence="9">Phage shock protein C (PspC) family protein</fullName>
    </submittedName>
</protein>
<feature type="transmembrane region" description="Helical" evidence="7">
    <location>
        <begin position="353"/>
        <end position="374"/>
    </location>
</feature>
<evidence type="ECO:0000256" key="7">
    <source>
        <dbReference type="SAM" id="Phobius"/>
    </source>
</evidence>
<dbReference type="SUPFAM" id="SSF103473">
    <property type="entry name" value="MFS general substrate transporter"/>
    <property type="match status" value="1"/>
</dbReference>
<dbReference type="EMBL" id="RBKS01000001">
    <property type="protein sequence ID" value="RKR75779.1"/>
    <property type="molecule type" value="Genomic_DNA"/>
</dbReference>
<feature type="transmembrane region" description="Helical" evidence="7">
    <location>
        <begin position="293"/>
        <end position="314"/>
    </location>
</feature>
<keyword evidence="10" id="KW-1185">Reference proteome</keyword>
<evidence type="ECO:0000256" key="1">
    <source>
        <dbReference type="ARBA" id="ARBA00004162"/>
    </source>
</evidence>
<feature type="transmembrane region" description="Helical" evidence="7">
    <location>
        <begin position="326"/>
        <end position="346"/>
    </location>
</feature>
<feature type="transmembrane region" description="Helical" evidence="7">
    <location>
        <begin position="58"/>
        <end position="85"/>
    </location>
</feature>
<name>A0A495IJ31_9MICO</name>
<dbReference type="Pfam" id="PF04024">
    <property type="entry name" value="PspC"/>
    <property type="match status" value="1"/>
</dbReference>
<feature type="transmembrane region" description="Helical" evidence="7">
    <location>
        <begin position="145"/>
        <end position="162"/>
    </location>
</feature>
<dbReference type="PANTHER" id="PTHR33885:SF3">
    <property type="entry name" value="PHAGE SHOCK PROTEIN C"/>
    <property type="match status" value="1"/>
</dbReference>
<keyword evidence="4 7" id="KW-1133">Transmembrane helix</keyword>
<accession>A0A495IJ31</accession>
<dbReference type="PANTHER" id="PTHR33885">
    <property type="entry name" value="PHAGE SHOCK PROTEIN C"/>
    <property type="match status" value="1"/>
</dbReference>
<evidence type="ECO:0000256" key="6">
    <source>
        <dbReference type="SAM" id="MobiDB-lite"/>
    </source>
</evidence>
<proteinExistence type="predicted"/>
<comment type="subcellular location">
    <subcellularLocation>
        <location evidence="1">Cell membrane</location>
        <topology evidence="1">Single-pass membrane protein</topology>
    </subcellularLocation>
</comment>
<dbReference type="GO" id="GO:0005886">
    <property type="term" value="C:plasma membrane"/>
    <property type="evidence" value="ECO:0007669"/>
    <property type="project" value="UniProtKB-SubCell"/>
</dbReference>
<comment type="caution">
    <text evidence="9">The sequence shown here is derived from an EMBL/GenBank/DDBJ whole genome shotgun (WGS) entry which is preliminary data.</text>
</comment>
<feature type="transmembrane region" description="Helical" evidence="7">
    <location>
        <begin position="97"/>
        <end position="125"/>
    </location>
</feature>
<feature type="region of interest" description="Disordered" evidence="6">
    <location>
        <begin position="1"/>
        <end position="23"/>
    </location>
</feature>
<dbReference type="InterPro" id="IPR007168">
    <property type="entry name" value="Phageshock_PspC_N"/>
</dbReference>
<evidence type="ECO:0000256" key="3">
    <source>
        <dbReference type="ARBA" id="ARBA00022692"/>
    </source>
</evidence>
<dbReference type="OrthoDB" id="7359894at2"/>
<feature type="region of interest" description="Disordered" evidence="6">
    <location>
        <begin position="183"/>
        <end position="231"/>
    </location>
</feature>
<evidence type="ECO:0000256" key="2">
    <source>
        <dbReference type="ARBA" id="ARBA00022475"/>
    </source>
</evidence>
<feature type="domain" description="Phage shock protein PspC N-terminal" evidence="8">
    <location>
        <begin position="33"/>
        <end position="87"/>
    </location>
</feature>
<dbReference type="Proteomes" id="UP000280008">
    <property type="component" value="Unassembled WGS sequence"/>
</dbReference>
<evidence type="ECO:0000259" key="8">
    <source>
        <dbReference type="Pfam" id="PF04024"/>
    </source>
</evidence>
<evidence type="ECO:0000256" key="5">
    <source>
        <dbReference type="ARBA" id="ARBA00023136"/>
    </source>
</evidence>
<keyword evidence="2" id="KW-1003">Cell membrane</keyword>
<evidence type="ECO:0000313" key="10">
    <source>
        <dbReference type="Proteomes" id="UP000280008"/>
    </source>
</evidence>
<keyword evidence="5 7" id="KW-0472">Membrane</keyword>
<dbReference type="InterPro" id="IPR036259">
    <property type="entry name" value="MFS_trans_sf"/>
</dbReference>